<organism evidence="1 2">
    <name type="scientific">Kipferlia bialata</name>
    <dbReference type="NCBI Taxonomy" id="797122"/>
    <lineage>
        <taxon>Eukaryota</taxon>
        <taxon>Metamonada</taxon>
        <taxon>Carpediemonas-like organisms</taxon>
        <taxon>Kipferlia</taxon>
    </lineage>
</organism>
<evidence type="ECO:0000313" key="2">
    <source>
        <dbReference type="Proteomes" id="UP000265618"/>
    </source>
</evidence>
<dbReference type="AlphaFoldDB" id="A0A9K3D4M8"/>
<sequence>MSKVDLFSYSPDPSVMKYRRVGDIGHVPRGVCAVVSVTPTDTCGIEADGVLRVMVVGDNALSDSHEEGNCVIVTLGLDEESGLLQVVSSEVTSCPTSGHVVSSDVTSCPTSVDAPDSLSLTRIG</sequence>
<proteinExistence type="predicted"/>
<reference evidence="1 2" key="1">
    <citation type="journal article" date="2018" name="PLoS ONE">
        <title>The draft genome of Kipferlia bialata reveals reductive genome evolution in fornicate parasites.</title>
        <authorList>
            <person name="Tanifuji G."/>
            <person name="Takabayashi S."/>
            <person name="Kume K."/>
            <person name="Takagi M."/>
            <person name="Nakayama T."/>
            <person name="Kamikawa R."/>
            <person name="Inagaki Y."/>
            <person name="Hashimoto T."/>
        </authorList>
    </citation>
    <scope>NUCLEOTIDE SEQUENCE [LARGE SCALE GENOMIC DNA]</scope>
    <source>
        <strain evidence="1">NY0173</strain>
    </source>
</reference>
<dbReference type="Proteomes" id="UP000265618">
    <property type="component" value="Unassembled WGS sequence"/>
</dbReference>
<dbReference type="EMBL" id="BDIP01003546">
    <property type="protein sequence ID" value="GIQ87847.1"/>
    <property type="molecule type" value="Genomic_DNA"/>
</dbReference>
<accession>A0A9K3D4M8</accession>
<keyword evidence="2" id="KW-1185">Reference proteome</keyword>
<comment type="caution">
    <text evidence="1">The sequence shown here is derived from an EMBL/GenBank/DDBJ whole genome shotgun (WGS) entry which is preliminary data.</text>
</comment>
<feature type="non-terminal residue" evidence="1">
    <location>
        <position position="124"/>
    </location>
</feature>
<name>A0A9K3D4M8_9EUKA</name>
<gene>
    <name evidence="1" type="ORF">KIPB_009968</name>
</gene>
<protein>
    <submittedName>
        <fullName evidence="1">Uncharacterized protein</fullName>
    </submittedName>
</protein>
<evidence type="ECO:0000313" key="1">
    <source>
        <dbReference type="EMBL" id="GIQ87847.1"/>
    </source>
</evidence>